<reference evidence="2 3" key="1">
    <citation type="submission" date="2021-01" db="EMBL/GenBank/DDBJ databases">
        <title>Sequencing the genomes of 1000 actinobacteria strains.</title>
        <authorList>
            <person name="Klenk H.-P."/>
        </authorList>
    </citation>
    <scope>NUCLEOTIDE SEQUENCE [LARGE SCALE GENOMIC DNA]</scope>
    <source>
        <strain evidence="2 3">DSM 18239</strain>
    </source>
</reference>
<dbReference type="EMBL" id="JAFBBZ010000001">
    <property type="protein sequence ID" value="MBM7508121.1"/>
    <property type="molecule type" value="Genomic_DNA"/>
</dbReference>
<organism evidence="2 3">
    <name type="scientific">Nocardioides salarius</name>
    <dbReference type="NCBI Taxonomy" id="374513"/>
    <lineage>
        <taxon>Bacteria</taxon>
        <taxon>Bacillati</taxon>
        <taxon>Actinomycetota</taxon>
        <taxon>Actinomycetes</taxon>
        <taxon>Propionibacteriales</taxon>
        <taxon>Nocardioidaceae</taxon>
        <taxon>Nocardioides</taxon>
    </lineage>
</organism>
<comment type="caution">
    <text evidence="2">The sequence shown here is derived from an EMBL/GenBank/DDBJ whole genome shotgun (WGS) entry which is preliminary data.</text>
</comment>
<sequence>MTAEHDETAGERRAWAWSAHLLDGGTTPWSRWAGTGERAGRVLPGAQQLELLRRLNLAAHELGGRPEQELARRVLEASAPGRGRPDLELLGAAPLSRFGPEPVDPAGLPVDELVRVATNLLAEDLSAAPLPGPGPVSRLRQAPRPWRPRYRLVGDPWRADATRRHLLAHGRPPGGPDPTVLVLGGPLSTMLVDLWTDRAFSTGGPVPSWRTWVDTVVETGRLGRGADPVASARRWTARVGADRVRVVLDPAALPGQVGVRRVPAAPRLPADAIDLARRVGSVLGLLVTPARGRQVLRQVMLPRLLDAPAPLPGSSPGPVLGVPPEHHRWVVRRSRRMRHELLAAPYPVVGTVLGSADALLDHPRRLAGAEPGEPHDDRVLDLAVRMLLEHAEPHPGAHPGRHPAPHADHDPDRPRQEDRR</sequence>
<dbReference type="Proteomes" id="UP000732378">
    <property type="component" value="Unassembled WGS sequence"/>
</dbReference>
<feature type="region of interest" description="Disordered" evidence="1">
    <location>
        <begin position="387"/>
        <end position="420"/>
    </location>
</feature>
<gene>
    <name evidence="2" type="ORF">JOE61_001935</name>
</gene>
<evidence type="ECO:0000313" key="2">
    <source>
        <dbReference type="EMBL" id="MBM7508121.1"/>
    </source>
</evidence>
<evidence type="ECO:0000313" key="3">
    <source>
        <dbReference type="Proteomes" id="UP000732378"/>
    </source>
</evidence>
<proteinExistence type="predicted"/>
<protein>
    <submittedName>
        <fullName evidence="2">Uncharacterized protein</fullName>
    </submittedName>
</protein>
<name>A0ABS2MA93_9ACTN</name>
<keyword evidence="3" id="KW-1185">Reference proteome</keyword>
<feature type="compositionally biased region" description="Basic and acidic residues" evidence="1">
    <location>
        <begin position="405"/>
        <end position="420"/>
    </location>
</feature>
<dbReference type="RefSeq" id="WP_193670893.1">
    <property type="nucleotide sequence ID" value="NZ_JACDTV010000020.1"/>
</dbReference>
<accession>A0ABS2MA93</accession>
<evidence type="ECO:0000256" key="1">
    <source>
        <dbReference type="SAM" id="MobiDB-lite"/>
    </source>
</evidence>